<dbReference type="OMA" id="IELHATV"/>
<dbReference type="VEuPathDB" id="FungiDB:CPSG_04928"/>
<evidence type="ECO:0000313" key="3">
    <source>
        <dbReference type="Proteomes" id="UP000002497"/>
    </source>
</evidence>
<dbReference type="Proteomes" id="UP000002497">
    <property type="component" value="Unassembled WGS sequence"/>
</dbReference>
<dbReference type="EMBL" id="GL636492">
    <property type="protein sequence ID" value="EFW18242.1"/>
    <property type="molecule type" value="Genomic_DNA"/>
</dbReference>
<accession>E9D5P8</accession>
<organism evidence="3">
    <name type="scientific">Coccidioides posadasii (strain RMSCC 757 / Silveira)</name>
    <name type="common">Valley fever fungus</name>
    <dbReference type="NCBI Taxonomy" id="443226"/>
    <lineage>
        <taxon>Eukaryota</taxon>
        <taxon>Fungi</taxon>
        <taxon>Dikarya</taxon>
        <taxon>Ascomycota</taxon>
        <taxon>Pezizomycotina</taxon>
        <taxon>Eurotiomycetes</taxon>
        <taxon>Eurotiomycetidae</taxon>
        <taxon>Onygenales</taxon>
        <taxon>Onygenaceae</taxon>
        <taxon>Coccidioides</taxon>
    </lineage>
</organism>
<dbReference type="AlphaFoldDB" id="E9D5P8"/>
<name>E9D5P8_COCPS</name>
<evidence type="ECO:0000256" key="1">
    <source>
        <dbReference type="SAM" id="MobiDB-lite"/>
    </source>
</evidence>
<keyword evidence="3" id="KW-1185">Reference proteome</keyword>
<feature type="region of interest" description="Disordered" evidence="1">
    <location>
        <begin position="91"/>
        <end position="117"/>
    </location>
</feature>
<proteinExistence type="predicted"/>
<protein>
    <submittedName>
        <fullName evidence="2">Predicted protein</fullName>
    </submittedName>
</protein>
<reference evidence="3" key="1">
    <citation type="journal article" date="2010" name="Genome Res.">
        <title>Population genomic sequencing of Coccidioides fungi reveals recent hybridization and transposon control.</title>
        <authorList>
            <person name="Neafsey D.E."/>
            <person name="Barker B.M."/>
            <person name="Sharpton T.J."/>
            <person name="Stajich J.E."/>
            <person name="Park D.J."/>
            <person name="Whiston E."/>
            <person name="Hung C.-Y."/>
            <person name="McMahan C."/>
            <person name="White J."/>
            <person name="Sykes S."/>
            <person name="Heiman D."/>
            <person name="Young S."/>
            <person name="Zeng Q."/>
            <person name="Abouelleil A."/>
            <person name="Aftuck L."/>
            <person name="Bessette D."/>
            <person name="Brown A."/>
            <person name="FitzGerald M."/>
            <person name="Lui A."/>
            <person name="Macdonald J.P."/>
            <person name="Priest M."/>
            <person name="Orbach M.J."/>
            <person name="Galgiani J.N."/>
            <person name="Kirkland T.N."/>
            <person name="Cole G.T."/>
            <person name="Birren B.W."/>
            <person name="Henn M.R."/>
            <person name="Taylor J.W."/>
            <person name="Rounsley S.D."/>
        </authorList>
    </citation>
    <scope>NUCLEOTIDE SEQUENCE [LARGE SCALE GENOMIC DNA]</scope>
    <source>
        <strain evidence="3">RMSCC 757 / Silveira</strain>
    </source>
</reference>
<evidence type="ECO:0000313" key="2">
    <source>
        <dbReference type="EMBL" id="EFW18242.1"/>
    </source>
</evidence>
<reference evidence="3" key="2">
    <citation type="submission" date="2010-03" db="EMBL/GenBank/DDBJ databases">
        <title>The genome sequence of Coccidioides posadasii strain Silveira.</title>
        <authorList>
            <consortium name="The Broad Institute Genome Sequencing Center for Infectious Disease"/>
            <person name="Neafsey D."/>
            <person name="Orbach M."/>
            <person name="Henn M.R."/>
            <person name="Cole G.T."/>
            <person name="Galgiani J."/>
            <person name="Gardner M.J."/>
            <person name="Kirkland T.N."/>
            <person name="Taylor J.W."/>
            <person name="Young S.K."/>
            <person name="Zeng Q."/>
            <person name="Koehrsen M."/>
            <person name="Alvarado L."/>
            <person name="Berlin A."/>
            <person name="Borenstein D."/>
            <person name="Chapman S.B."/>
            <person name="Chen Z."/>
            <person name="Engels R."/>
            <person name="Freedman E."/>
            <person name="Gellesch M."/>
            <person name="Goldberg J."/>
            <person name="Griggs A."/>
            <person name="Gujja S."/>
            <person name="Heilman E."/>
            <person name="Heiman D."/>
            <person name="Howarth C."/>
            <person name="Jen D."/>
            <person name="Larson L."/>
            <person name="Mehta T."/>
            <person name="Neiman D."/>
            <person name="Park D."/>
            <person name="Pearson M."/>
            <person name="Richards J."/>
            <person name="Roberts A."/>
            <person name="Saif S."/>
            <person name="Shea T."/>
            <person name="Shenoy N."/>
            <person name="Sisk P."/>
            <person name="Stolte C."/>
            <person name="Sykes S."/>
            <person name="Walk T."/>
            <person name="White J."/>
            <person name="Yandava C."/>
            <person name="Haas B."/>
            <person name="Nusbaum C."/>
            <person name="Birren B."/>
        </authorList>
    </citation>
    <scope>NUCLEOTIDE SEQUENCE [LARGE SCALE GENOMIC DNA]</scope>
    <source>
        <strain evidence="3">RMSCC 757 / Silveira</strain>
    </source>
</reference>
<feature type="compositionally biased region" description="Basic and acidic residues" evidence="1">
    <location>
        <begin position="97"/>
        <end position="113"/>
    </location>
</feature>
<sequence>MIAIRREGCIYVCADPSHERKFQQHAEIPIIVDRKRNKAETVGCHVREVTRIIFSEGPQASPTCLPHARRRGDDSWSIELHATVSALEVPNSGGIRAEAKTGPHGESRTSREKSRYKKGLDGLAENEWKDHPQASPAANEQAKQANNPSAIHRFKASSDCTRDTMKLSVFTALSALFLAAAATPARSRVLVCNMPSGCTNLGGCNFCCDNTPSGCHLHGPPYETCNGNMGIVVHCEPH</sequence>
<gene>
    <name evidence="2" type="ORF">CPSG_04928</name>
</gene>
<dbReference type="HOGENOM" id="CLU_1165726_0_0_1"/>